<evidence type="ECO:0000313" key="1">
    <source>
        <dbReference type="EMBL" id="CCA27324.1"/>
    </source>
</evidence>
<reference evidence="1" key="1">
    <citation type="journal article" date="2011" name="PLoS Biol.">
        <title>Gene gain and loss during evolution of obligate parasitism in the white rust pathogen of Arabidopsis thaliana.</title>
        <authorList>
            <person name="Kemen E."/>
            <person name="Gardiner A."/>
            <person name="Schultz-Larsen T."/>
            <person name="Kemen A.C."/>
            <person name="Balmuth A.L."/>
            <person name="Robert-Seilaniantz A."/>
            <person name="Bailey K."/>
            <person name="Holub E."/>
            <person name="Studholme D.J."/>
            <person name="Maclean D."/>
            <person name="Jones J.D."/>
        </authorList>
    </citation>
    <scope>NUCLEOTIDE SEQUENCE</scope>
</reference>
<gene>
    <name evidence="1" type="primary">AlNc14C509G11977</name>
    <name evidence="1" type="ORF">ALNC14_134680</name>
</gene>
<reference evidence="1" key="2">
    <citation type="submission" date="2011-02" db="EMBL/GenBank/DDBJ databases">
        <authorList>
            <person name="MacLean D."/>
        </authorList>
    </citation>
    <scope>NUCLEOTIDE SEQUENCE</scope>
</reference>
<name>F0X0N1_9STRA</name>
<organism evidence="1">
    <name type="scientific">Albugo laibachii Nc14</name>
    <dbReference type="NCBI Taxonomy" id="890382"/>
    <lineage>
        <taxon>Eukaryota</taxon>
        <taxon>Sar</taxon>
        <taxon>Stramenopiles</taxon>
        <taxon>Oomycota</taxon>
        <taxon>Peronosporomycetes</taxon>
        <taxon>Albuginales</taxon>
        <taxon>Albuginaceae</taxon>
        <taxon>Albugo</taxon>
    </lineage>
</organism>
<proteinExistence type="predicted"/>
<dbReference type="EMBL" id="FR824544">
    <property type="protein sequence ID" value="CCA27324.1"/>
    <property type="molecule type" value="Genomic_DNA"/>
</dbReference>
<accession>F0X0N1</accession>
<dbReference type="AlphaFoldDB" id="F0X0N1"/>
<protein>
    <submittedName>
        <fullName evidence="1">AlNc14C509G11977 protein</fullName>
    </submittedName>
</protein>
<sequence length="84" mass="9599">MHYLYQVEEKILYFINLSLMAHFYTNAVITYTTAHSNIWAAGCVLPPQPFEPTRALSFSVAYLIASSKGARVLKGQVDVHFHYF</sequence>
<dbReference type="HOGENOM" id="CLU_2532165_0_0_1"/>